<sequence>MNTAGRVARRIRRLPTSGPPRRALPPPPPPPPQDHFNAPLYTFKAFAIATTIIMSTATASVAGVMAYLDVNNTTEFAACMRTWVSQSMPLLTAKIYRYPTSLDTVPGDTVLQAASTTQSESCTPTTFDHDAACQRLADAFDNGGFDVWAEAAARELEAEMEVERARKRTMN</sequence>
<organism evidence="3 4">
    <name type="scientific">Boletus edulis BED1</name>
    <dbReference type="NCBI Taxonomy" id="1328754"/>
    <lineage>
        <taxon>Eukaryota</taxon>
        <taxon>Fungi</taxon>
        <taxon>Dikarya</taxon>
        <taxon>Basidiomycota</taxon>
        <taxon>Agaricomycotina</taxon>
        <taxon>Agaricomycetes</taxon>
        <taxon>Agaricomycetidae</taxon>
        <taxon>Boletales</taxon>
        <taxon>Boletineae</taxon>
        <taxon>Boletaceae</taxon>
        <taxon>Boletoideae</taxon>
        <taxon>Boletus</taxon>
    </lineage>
</organism>
<feature type="region of interest" description="Disordered" evidence="1">
    <location>
        <begin position="1"/>
        <end position="36"/>
    </location>
</feature>
<keyword evidence="2" id="KW-0472">Membrane</keyword>
<protein>
    <submittedName>
        <fullName evidence="3">Uncharacterized protein</fullName>
    </submittedName>
</protein>
<feature type="transmembrane region" description="Helical" evidence="2">
    <location>
        <begin position="45"/>
        <end position="68"/>
    </location>
</feature>
<evidence type="ECO:0000256" key="1">
    <source>
        <dbReference type="SAM" id="MobiDB-lite"/>
    </source>
</evidence>
<evidence type="ECO:0000313" key="4">
    <source>
        <dbReference type="Proteomes" id="UP001194468"/>
    </source>
</evidence>
<proteinExistence type="predicted"/>
<feature type="non-terminal residue" evidence="3">
    <location>
        <position position="1"/>
    </location>
</feature>
<dbReference type="AlphaFoldDB" id="A0AAD4G8W4"/>
<dbReference type="EMBL" id="WHUW01000053">
    <property type="protein sequence ID" value="KAF8431094.1"/>
    <property type="molecule type" value="Genomic_DNA"/>
</dbReference>
<evidence type="ECO:0000313" key="3">
    <source>
        <dbReference type="EMBL" id="KAF8431094.1"/>
    </source>
</evidence>
<keyword evidence="4" id="KW-1185">Reference proteome</keyword>
<evidence type="ECO:0000256" key="2">
    <source>
        <dbReference type="SAM" id="Phobius"/>
    </source>
</evidence>
<dbReference type="Proteomes" id="UP001194468">
    <property type="component" value="Unassembled WGS sequence"/>
</dbReference>
<keyword evidence="2" id="KW-0812">Transmembrane</keyword>
<keyword evidence="2" id="KW-1133">Transmembrane helix</keyword>
<comment type="caution">
    <text evidence="3">The sequence shown here is derived from an EMBL/GenBank/DDBJ whole genome shotgun (WGS) entry which is preliminary data.</text>
</comment>
<reference evidence="3" key="2">
    <citation type="journal article" date="2020" name="Nat. Commun.">
        <title>Large-scale genome sequencing of mycorrhizal fungi provides insights into the early evolution of symbiotic traits.</title>
        <authorList>
            <person name="Miyauchi S."/>
            <person name="Kiss E."/>
            <person name="Kuo A."/>
            <person name="Drula E."/>
            <person name="Kohler A."/>
            <person name="Sanchez-Garcia M."/>
            <person name="Morin E."/>
            <person name="Andreopoulos B."/>
            <person name="Barry K.W."/>
            <person name="Bonito G."/>
            <person name="Buee M."/>
            <person name="Carver A."/>
            <person name="Chen C."/>
            <person name="Cichocki N."/>
            <person name="Clum A."/>
            <person name="Culley D."/>
            <person name="Crous P.W."/>
            <person name="Fauchery L."/>
            <person name="Girlanda M."/>
            <person name="Hayes R.D."/>
            <person name="Keri Z."/>
            <person name="LaButti K."/>
            <person name="Lipzen A."/>
            <person name="Lombard V."/>
            <person name="Magnuson J."/>
            <person name="Maillard F."/>
            <person name="Murat C."/>
            <person name="Nolan M."/>
            <person name="Ohm R.A."/>
            <person name="Pangilinan J."/>
            <person name="Pereira M.F."/>
            <person name="Perotto S."/>
            <person name="Peter M."/>
            <person name="Pfister S."/>
            <person name="Riley R."/>
            <person name="Sitrit Y."/>
            <person name="Stielow J.B."/>
            <person name="Szollosi G."/>
            <person name="Zifcakova L."/>
            <person name="Stursova M."/>
            <person name="Spatafora J.W."/>
            <person name="Tedersoo L."/>
            <person name="Vaario L.M."/>
            <person name="Yamada A."/>
            <person name="Yan M."/>
            <person name="Wang P."/>
            <person name="Xu J."/>
            <person name="Bruns T."/>
            <person name="Baldrian P."/>
            <person name="Vilgalys R."/>
            <person name="Dunand C."/>
            <person name="Henrissat B."/>
            <person name="Grigoriev I.V."/>
            <person name="Hibbett D."/>
            <person name="Nagy L.G."/>
            <person name="Martin F.M."/>
        </authorList>
    </citation>
    <scope>NUCLEOTIDE SEQUENCE</scope>
    <source>
        <strain evidence="3">BED1</strain>
    </source>
</reference>
<feature type="compositionally biased region" description="Pro residues" evidence="1">
    <location>
        <begin position="22"/>
        <end position="33"/>
    </location>
</feature>
<name>A0AAD4G8W4_BOLED</name>
<accession>A0AAD4G8W4</accession>
<reference evidence="3" key="1">
    <citation type="submission" date="2019-10" db="EMBL/GenBank/DDBJ databases">
        <authorList>
            <consortium name="DOE Joint Genome Institute"/>
            <person name="Kuo A."/>
            <person name="Miyauchi S."/>
            <person name="Kiss E."/>
            <person name="Drula E."/>
            <person name="Kohler A."/>
            <person name="Sanchez-Garcia M."/>
            <person name="Andreopoulos B."/>
            <person name="Barry K.W."/>
            <person name="Bonito G."/>
            <person name="Buee M."/>
            <person name="Carver A."/>
            <person name="Chen C."/>
            <person name="Cichocki N."/>
            <person name="Clum A."/>
            <person name="Culley D."/>
            <person name="Crous P.W."/>
            <person name="Fauchery L."/>
            <person name="Girlanda M."/>
            <person name="Hayes R."/>
            <person name="Keri Z."/>
            <person name="LaButti K."/>
            <person name="Lipzen A."/>
            <person name="Lombard V."/>
            <person name="Magnuson J."/>
            <person name="Maillard F."/>
            <person name="Morin E."/>
            <person name="Murat C."/>
            <person name="Nolan M."/>
            <person name="Ohm R."/>
            <person name="Pangilinan J."/>
            <person name="Pereira M."/>
            <person name="Perotto S."/>
            <person name="Peter M."/>
            <person name="Riley R."/>
            <person name="Sitrit Y."/>
            <person name="Stielow B."/>
            <person name="Szollosi G."/>
            <person name="Zifcakova L."/>
            <person name="Stursova M."/>
            <person name="Spatafora J.W."/>
            <person name="Tedersoo L."/>
            <person name="Vaario L.-M."/>
            <person name="Yamada A."/>
            <person name="Yan M."/>
            <person name="Wang P."/>
            <person name="Xu J."/>
            <person name="Bruns T."/>
            <person name="Baldrian P."/>
            <person name="Vilgalys R."/>
            <person name="Henrissat B."/>
            <person name="Grigoriev I.V."/>
            <person name="Hibbett D."/>
            <person name="Nagy L.G."/>
            <person name="Martin F.M."/>
        </authorList>
    </citation>
    <scope>NUCLEOTIDE SEQUENCE</scope>
    <source>
        <strain evidence="3">BED1</strain>
    </source>
</reference>
<gene>
    <name evidence="3" type="ORF">L210DRAFT_3561210</name>
</gene>